<gene>
    <name evidence="2" type="ORF">FVE85_6235</name>
</gene>
<name>A0A5J4Z5Y2_PORPP</name>
<evidence type="ECO:0000313" key="2">
    <source>
        <dbReference type="EMBL" id="KAA8498650.1"/>
    </source>
</evidence>
<dbReference type="EMBL" id="VRMN01000001">
    <property type="protein sequence ID" value="KAA8498650.1"/>
    <property type="molecule type" value="Genomic_DNA"/>
</dbReference>
<proteinExistence type="predicted"/>
<dbReference type="Proteomes" id="UP000324585">
    <property type="component" value="Unassembled WGS sequence"/>
</dbReference>
<keyword evidence="3" id="KW-1185">Reference proteome</keyword>
<feature type="region of interest" description="Disordered" evidence="1">
    <location>
        <begin position="111"/>
        <end position="143"/>
    </location>
</feature>
<organism evidence="2 3">
    <name type="scientific">Porphyridium purpureum</name>
    <name type="common">Red alga</name>
    <name type="synonym">Porphyridium cruentum</name>
    <dbReference type="NCBI Taxonomy" id="35688"/>
    <lineage>
        <taxon>Eukaryota</taxon>
        <taxon>Rhodophyta</taxon>
        <taxon>Bangiophyceae</taxon>
        <taxon>Porphyridiales</taxon>
        <taxon>Porphyridiaceae</taxon>
        <taxon>Porphyridium</taxon>
    </lineage>
</organism>
<reference evidence="3" key="1">
    <citation type="journal article" date="2019" name="Nat. Commun.">
        <title>Expansion of phycobilisome linker gene families in mesophilic red algae.</title>
        <authorList>
            <person name="Lee J."/>
            <person name="Kim D."/>
            <person name="Bhattacharya D."/>
            <person name="Yoon H.S."/>
        </authorList>
    </citation>
    <scope>NUCLEOTIDE SEQUENCE [LARGE SCALE GENOMIC DNA]</scope>
    <source>
        <strain evidence="3">CCMP 1328</strain>
    </source>
</reference>
<feature type="compositionally biased region" description="Basic and acidic residues" evidence="1">
    <location>
        <begin position="130"/>
        <end position="143"/>
    </location>
</feature>
<evidence type="ECO:0000256" key="1">
    <source>
        <dbReference type="SAM" id="MobiDB-lite"/>
    </source>
</evidence>
<comment type="caution">
    <text evidence="2">The sequence shown here is derived from an EMBL/GenBank/DDBJ whole genome shotgun (WGS) entry which is preliminary data.</text>
</comment>
<protein>
    <submittedName>
        <fullName evidence="2">Uncharacterized protein</fullName>
    </submittedName>
</protein>
<dbReference type="AlphaFoldDB" id="A0A5J4Z5Y2"/>
<accession>A0A5J4Z5Y2</accession>
<sequence>MGSYQKEPCCLELQEQGKSCANPHRRESSSELYKLNQSTCGERTGIARKISGKFADMLDSYLDESPCFMRAVRSPKYFPSLATIPEENECSEEDTLSSELRLELLERAMAGRAGQAGGTSAVHSSVTTRNRSEVGDAGVDAHA</sequence>
<evidence type="ECO:0000313" key="3">
    <source>
        <dbReference type="Proteomes" id="UP000324585"/>
    </source>
</evidence>